<evidence type="ECO:0000313" key="1">
    <source>
        <dbReference type="EMBL" id="PHU40338.1"/>
    </source>
</evidence>
<sequence length="320" mass="37895">MDKRKLSYEQQIEDLKEKNVKFEMYTEEEARKFLQYNNYYFKLKSYARNYTKYSKVELSNKYINLDFACLVELSTLDMYLRRLIVGLCLDVEHLLKTRLMRDITNNDLEDGYEIVKRYNDIDYSVMAGIKANKDKSATSDLIKNFDENDNIPVWSFIETLSFGHFIELYELYYGVYGGHSYSSYLGSIKFLRNAAAHNSCLLNSMRKPYSIKIKKNKDIMDALAKSNKFSTSYKKKMENPVVHDFVVLLFVYYDILNTPANRNMRDKGMQQVKELFLKTMLRNDNANMFKKNDVLVENYHFICEVIAYLENSRNKPVLKK</sequence>
<dbReference type="RefSeq" id="WP_099413287.1">
    <property type="nucleotide sequence ID" value="NZ_PDYH01000022.1"/>
</dbReference>
<evidence type="ECO:0008006" key="3">
    <source>
        <dbReference type="Google" id="ProtNLM"/>
    </source>
</evidence>
<name>A0A2G3EAI7_9FIRM</name>
<gene>
    <name evidence="1" type="ORF">CSX00_07130</name>
</gene>
<dbReference type="AlphaFoldDB" id="A0A2G3EAI7"/>
<protein>
    <recommendedName>
        <fullName evidence="3">Abi-like protein</fullName>
    </recommendedName>
</protein>
<organism evidence="1 2">
    <name type="scientific">Pseudobutyrivibrio ruminis</name>
    <dbReference type="NCBI Taxonomy" id="46206"/>
    <lineage>
        <taxon>Bacteria</taxon>
        <taxon>Bacillati</taxon>
        <taxon>Bacillota</taxon>
        <taxon>Clostridia</taxon>
        <taxon>Lachnospirales</taxon>
        <taxon>Lachnospiraceae</taxon>
        <taxon>Pseudobutyrivibrio</taxon>
    </lineage>
</organism>
<dbReference type="EMBL" id="PDYH01000022">
    <property type="protein sequence ID" value="PHU40338.1"/>
    <property type="molecule type" value="Genomic_DNA"/>
</dbReference>
<dbReference type="Proteomes" id="UP000224317">
    <property type="component" value="Unassembled WGS sequence"/>
</dbReference>
<accession>A0A2G3EAI7</accession>
<proteinExistence type="predicted"/>
<keyword evidence="2" id="KW-1185">Reference proteome</keyword>
<dbReference type="Pfam" id="PF07751">
    <property type="entry name" value="Abi_2"/>
    <property type="match status" value="1"/>
</dbReference>
<reference evidence="1" key="1">
    <citation type="submission" date="2017-10" db="EMBL/GenBank/DDBJ databases">
        <title>Resolving the taxonomy of Roseburia spp., Eubacterium rectale and Agathobacter spp. through phylogenomic analysis.</title>
        <authorList>
            <person name="Sheridan P.O."/>
            <person name="Walker A.W."/>
            <person name="Duncan S.H."/>
            <person name="Scott K.P."/>
            <person name="Toole P.W.O."/>
            <person name="Luis P."/>
            <person name="Flint H.J."/>
        </authorList>
    </citation>
    <scope>NUCLEOTIDE SEQUENCE [LARGE SCALE GENOMIC DNA]</scope>
    <source>
        <strain evidence="1">JK10</strain>
    </source>
</reference>
<dbReference type="InterPro" id="IPR011664">
    <property type="entry name" value="Abi_system_AbiD/AbiF-like"/>
</dbReference>
<evidence type="ECO:0000313" key="2">
    <source>
        <dbReference type="Proteomes" id="UP000224317"/>
    </source>
</evidence>
<comment type="caution">
    <text evidence="1">The sequence shown here is derived from an EMBL/GenBank/DDBJ whole genome shotgun (WGS) entry which is preliminary data.</text>
</comment>